<accession>A0A1R3HM89</accession>
<sequence>MGLLIYYGPKSQSFCFPHDSSPPLTSARAAEKRHKLRLPPSSLSHREPRIKL</sequence>
<evidence type="ECO:0000313" key="3">
    <source>
        <dbReference type="Proteomes" id="UP000187203"/>
    </source>
</evidence>
<evidence type="ECO:0000313" key="2">
    <source>
        <dbReference type="EMBL" id="OMO71479.1"/>
    </source>
</evidence>
<protein>
    <submittedName>
        <fullName evidence="2">Uncharacterized protein</fullName>
    </submittedName>
</protein>
<proteinExistence type="predicted"/>
<dbReference type="EMBL" id="AWUE01019791">
    <property type="protein sequence ID" value="OMO71479.1"/>
    <property type="molecule type" value="Genomic_DNA"/>
</dbReference>
<evidence type="ECO:0000256" key="1">
    <source>
        <dbReference type="SAM" id="MobiDB-lite"/>
    </source>
</evidence>
<organism evidence="2 3">
    <name type="scientific">Corchorus olitorius</name>
    <dbReference type="NCBI Taxonomy" id="93759"/>
    <lineage>
        <taxon>Eukaryota</taxon>
        <taxon>Viridiplantae</taxon>
        <taxon>Streptophyta</taxon>
        <taxon>Embryophyta</taxon>
        <taxon>Tracheophyta</taxon>
        <taxon>Spermatophyta</taxon>
        <taxon>Magnoliopsida</taxon>
        <taxon>eudicotyledons</taxon>
        <taxon>Gunneridae</taxon>
        <taxon>Pentapetalae</taxon>
        <taxon>rosids</taxon>
        <taxon>malvids</taxon>
        <taxon>Malvales</taxon>
        <taxon>Malvaceae</taxon>
        <taxon>Grewioideae</taxon>
        <taxon>Apeibeae</taxon>
        <taxon>Corchorus</taxon>
    </lineage>
</organism>
<reference evidence="3" key="1">
    <citation type="submission" date="2013-09" db="EMBL/GenBank/DDBJ databases">
        <title>Corchorus olitorius genome sequencing.</title>
        <authorList>
            <person name="Alam M."/>
            <person name="Haque M.S."/>
            <person name="Islam M.S."/>
            <person name="Emdad E.M."/>
            <person name="Islam M.M."/>
            <person name="Ahmed B."/>
            <person name="Halim A."/>
            <person name="Hossen Q.M.M."/>
            <person name="Hossain M.Z."/>
            <person name="Ahmed R."/>
            <person name="Khan M.M."/>
            <person name="Islam R."/>
            <person name="Rashid M.M."/>
            <person name="Khan S.A."/>
            <person name="Rahman M.S."/>
            <person name="Alam M."/>
            <person name="Yahiya A.S."/>
            <person name="Khan M.S."/>
            <person name="Azam M.S."/>
            <person name="Haque T."/>
            <person name="Lashkar M.Z.H."/>
            <person name="Akhand A.I."/>
            <person name="Morshed G."/>
            <person name="Roy S."/>
            <person name="Uddin K.S."/>
            <person name="Rabeya T."/>
            <person name="Hossain A.S."/>
            <person name="Chowdhury A."/>
            <person name="Snigdha A.R."/>
            <person name="Mortoza M.S."/>
            <person name="Matin S.A."/>
            <person name="Hoque S.M.E."/>
            <person name="Islam M.K."/>
            <person name="Roy D.K."/>
            <person name="Haider R."/>
            <person name="Moosa M.M."/>
            <person name="Elias S.M."/>
            <person name="Hasan A.M."/>
            <person name="Jahan S."/>
            <person name="Shafiuddin M."/>
            <person name="Mahmood N."/>
            <person name="Shommy N.S."/>
        </authorList>
    </citation>
    <scope>NUCLEOTIDE SEQUENCE [LARGE SCALE GENOMIC DNA]</scope>
    <source>
        <strain evidence="3">cv. O-4</strain>
    </source>
</reference>
<keyword evidence="3" id="KW-1185">Reference proteome</keyword>
<gene>
    <name evidence="2" type="ORF">COLO4_28220</name>
</gene>
<name>A0A1R3HM89_9ROSI</name>
<comment type="caution">
    <text evidence="2">The sequence shown here is derived from an EMBL/GenBank/DDBJ whole genome shotgun (WGS) entry which is preliminary data.</text>
</comment>
<dbReference type="Proteomes" id="UP000187203">
    <property type="component" value="Unassembled WGS sequence"/>
</dbReference>
<feature type="region of interest" description="Disordered" evidence="1">
    <location>
        <begin position="18"/>
        <end position="52"/>
    </location>
</feature>
<dbReference type="AlphaFoldDB" id="A0A1R3HM89"/>